<dbReference type="AlphaFoldDB" id="A0A318SZ56"/>
<proteinExistence type="predicted"/>
<dbReference type="InterPro" id="IPR002716">
    <property type="entry name" value="PIN_dom"/>
</dbReference>
<dbReference type="SUPFAM" id="SSF88723">
    <property type="entry name" value="PIN domain-like"/>
    <property type="match status" value="1"/>
</dbReference>
<evidence type="ECO:0000259" key="1">
    <source>
        <dbReference type="Pfam" id="PF13470"/>
    </source>
</evidence>
<gene>
    <name evidence="2" type="ORF">C7477_11675</name>
</gene>
<dbReference type="NCBIfam" id="TIGR00305">
    <property type="entry name" value="putative toxin-antitoxin system toxin component, PIN family"/>
    <property type="match status" value="1"/>
</dbReference>
<name>A0A318SZ56_9HYPH</name>
<comment type="caution">
    <text evidence="2">The sequence shown here is derived from an EMBL/GenBank/DDBJ whole genome shotgun (WGS) entry which is preliminary data.</text>
</comment>
<dbReference type="InterPro" id="IPR029060">
    <property type="entry name" value="PIN-like_dom_sf"/>
</dbReference>
<accession>A0A318SZ56</accession>
<evidence type="ECO:0000313" key="2">
    <source>
        <dbReference type="EMBL" id="PYE87116.1"/>
    </source>
</evidence>
<dbReference type="Proteomes" id="UP000247454">
    <property type="component" value="Unassembled WGS sequence"/>
</dbReference>
<dbReference type="OrthoDB" id="5243920at2"/>
<dbReference type="Pfam" id="PF13470">
    <property type="entry name" value="PIN_3"/>
    <property type="match status" value="1"/>
</dbReference>
<dbReference type="EMBL" id="QJTF01000016">
    <property type="protein sequence ID" value="PYE87116.1"/>
    <property type="molecule type" value="Genomic_DNA"/>
</dbReference>
<feature type="domain" description="PIN" evidence="1">
    <location>
        <begin position="2"/>
        <end position="115"/>
    </location>
</feature>
<organism evidence="2 3">
    <name type="scientific">Phyllobacterium leguminum</name>
    <dbReference type="NCBI Taxonomy" id="314237"/>
    <lineage>
        <taxon>Bacteria</taxon>
        <taxon>Pseudomonadati</taxon>
        <taxon>Pseudomonadota</taxon>
        <taxon>Alphaproteobacteria</taxon>
        <taxon>Hyphomicrobiales</taxon>
        <taxon>Phyllobacteriaceae</taxon>
        <taxon>Phyllobacterium</taxon>
    </lineage>
</organism>
<sequence>MRLVLDTATMIAAIRSDAGASRRLLMGALEKRVTIVVSVALMVEYQAVMTRSEHLKASRLNIEDVDALLDAVAAVAEPVRLAFLWRPMVRDPDDDMVLEAAVNGNANAIVTFNIRDFSEAAWQFGIEAISPGEAWKRLEVRI</sequence>
<dbReference type="InterPro" id="IPR002850">
    <property type="entry name" value="PIN_toxin-like"/>
</dbReference>
<reference evidence="2 3" key="1">
    <citation type="submission" date="2018-06" db="EMBL/GenBank/DDBJ databases">
        <title>Genomic Encyclopedia of Type Strains, Phase III (KMG-III): the genomes of soil and plant-associated and newly described type strains.</title>
        <authorList>
            <person name="Whitman W."/>
        </authorList>
    </citation>
    <scope>NUCLEOTIDE SEQUENCE [LARGE SCALE GENOMIC DNA]</scope>
    <source>
        <strain evidence="2 3">ORS 1419</strain>
    </source>
</reference>
<protein>
    <submittedName>
        <fullName evidence="2">Putative PIN family toxin of toxin-antitoxin system</fullName>
    </submittedName>
</protein>
<dbReference type="PANTHER" id="PTHR34610">
    <property type="entry name" value="SSL7007 PROTEIN"/>
    <property type="match status" value="1"/>
</dbReference>
<dbReference type="PANTHER" id="PTHR34610:SF3">
    <property type="entry name" value="SSL7007 PROTEIN"/>
    <property type="match status" value="1"/>
</dbReference>
<keyword evidence="3" id="KW-1185">Reference proteome</keyword>
<evidence type="ECO:0000313" key="3">
    <source>
        <dbReference type="Proteomes" id="UP000247454"/>
    </source>
</evidence>